<evidence type="ECO:0000313" key="5">
    <source>
        <dbReference type="Proteomes" id="UP000053558"/>
    </source>
</evidence>
<dbReference type="KEGG" id="cput:CONPUDRAFT_163367"/>
<feature type="chain" id="PRO_5024374338" evidence="3">
    <location>
        <begin position="19"/>
        <end position="189"/>
    </location>
</feature>
<name>A0A5M3MYS4_CONPW</name>
<dbReference type="GeneID" id="19204902"/>
<evidence type="ECO:0000256" key="3">
    <source>
        <dbReference type="SAM" id="SignalP"/>
    </source>
</evidence>
<evidence type="ECO:0000256" key="1">
    <source>
        <dbReference type="SAM" id="MobiDB-lite"/>
    </source>
</evidence>
<keyword evidence="2" id="KW-1133">Transmembrane helix</keyword>
<dbReference type="AlphaFoldDB" id="A0A5M3MYS4"/>
<keyword evidence="5" id="KW-1185">Reference proteome</keyword>
<reference evidence="5" key="1">
    <citation type="journal article" date="2012" name="Science">
        <title>The Paleozoic origin of enzymatic lignin decomposition reconstructed from 31 fungal genomes.</title>
        <authorList>
            <person name="Floudas D."/>
            <person name="Binder M."/>
            <person name="Riley R."/>
            <person name="Barry K."/>
            <person name="Blanchette R.A."/>
            <person name="Henrissat B."/>
            <person name="Martinez A.T."/>
            <person name="Otillar R."/>
            <person name="Spatafora J.W."/>
            <person name="Yadav J.S."/>
            <person name="Aerts A."/>
            <person name="Benoit I."/>
            <person name="Boyd A."/>
            <person name="Carlson A."/>
            <person name="Copeland A."/>
            <person name="Coutinho P.M."/>
            <person name="de Vries R.P."/>
            <person name="Ferreira P."/>
            <person name="Findley K."/>
            <person name="Foster B."/>
            <person name="Gaskell J."/>
            <person name="Glotzer D."/>
            <person name="Gorecki P."/>
            <person name="Heitman J."/>
            <person name="Hesse C."/>
            <person name="Hori C."/>
            <person name="Igarashi K."/>
            <person name="Jurgens J.A."/>
            <person name="Kallen N."/>
            <person name="Kersten P."/>
            <person name="Kohler A."/>
            <person name="Kuees U."/>
            <person name="Kumar T.K.A."/>
            <person name="Kuo A."/>
            <person name="LaButti K."/>
            <person name="Larrondo L.F."/>
            <person name="Lindquist E."/>
            <person name="Ling A."/>
            <person name="Lombard V."/>
            <person name="Lucas S."/>
            <person name="Lundell T."/>
            <person name="Martin R."/>
            <person name="McLaughlin D.J."/>
            <person name="Morgenstern I."/>
            <person name="Morin E."/>
            <person name="Murat C."/>
            <person name="Nagy L.G."/>
            <person name="Nolan M."/>
            <person name="Ohm R.A."/>
            <person name="Patyshakuliyeva A."/>
            <person name="Rokas A."/>
            <person name="Ruiz-Duenas F.J."/>
            <person name="Sabat G."/>
            <person name="Salamov A."/>
            <person name="Samejima M."/>
            <person name="Schmutz J."/>
            <person name="Slot J.C."/>
            <person name="St John F."/>
            <person name="Stenlid J."/>
            <person name="Sun H."/>
            <person name="Sun S."/>
            <person name="Syed K."/>
            <person name="Tsang A."/>
            <person name="Wiebenga A."/>
            <person name="Young D."/>
            <person name="Pisabarro A."/>
            <person name="Eastwood D.C."/>
            <person name="Martin F."/>
            <person name="Cullen D."/>
            <person name="Grigoriev I.V."/>
            <person name="Hibbett D.S."/>
        </authorList>
    </citation>
    <scope>NUCLEOTIDE SEQUENCE [LARGE SCALE GENOMIC DNA]</scope>
    <source>
        <strain evidence="5">RWD-64-598 SS2</strain>
    </source>
</reference>
<protein>
    <submittedName>
        <fullName evidence="4">Uncharacterized protein</fullName>
    </submittedName>
</protein>
<proteinExistence type="predicted"/>
<organism evidence="4 5">
    <name type="scientific">Coniophora puteana (strain RWD-64-598)</name>
    <name type="common">Brown rot fungus</name>
    <dbReference type="NCBI Taxonomy" id="741705"/>
    <lineage>
        <taxon>Eukaryota</taxon>
        <taxon>Fungi</taxon>
        <taxon>Dikarya</taxon>
        <taxon>Basidiomycota</taxon>
        <taxon>Agaricomycotina</taxon>
        <taxon>Agaricomycetes</taxon>
        <taxon>Agaricomycetidae</taxon>
        <taxon>Boletales</taxon>
        <taxon>Coniophorineae</taxon>
        <taxon>Coniophoraceae</taxon>
        <taxon>Coniophora</taxon>
    </lineage>
</organism>
<comment type="caution">
    <text evidence="4">The sequence shown here is derived from an EMBL/GenBank/DDBJ whole genome shotgun (WGS) entry which is preliminary data.</text>
</comment>
<keyword evidence="2" id="KW-0472">Membrane</keyword>
<feature type="region of interest" description="Disordered" evidence="1">
    <location>
        <begin position="74"/>
        <end position="109"/>
    </location>
</feature>
<sequence length="189" mass="19063">MKCVYLLVLALSSSVAYGQRVTATDAYGDIIVESVTEDALGDPTTLILSTIPASTTARSATATGTTTVRTATTAATATTTAAPNPGQVETPGQGGDAGDPTPFTYTTTDANGNYVQRVGTFEPTAPATALPNPTTTGVILQYSSWLALVGTNTIAASGGAAPAWNPSRGWYGAGLSIIASVAGGIWIFL</sequence>
<keyword evidence="3" id="KW-0732">Signal</keyword>
<dbReference type="Proteomes" id="UP000053558">
    <property type="component" value="Unassembled WGS sequence"/>
</dbReference>
<gene>
    <name evidence="4" type="ORF">CONPUDRAFT_163367</name>
</gene>
<evidence type="ECO:0000256" key="2">
    <source>
        <dbReference type="SAM" id="Phobius"/>
    </source>
</evidence>
<feature type="signal peptide" evidence="3">
    <location>
        <begin position="1"/>
        <end position="18"/>
    </location>
</feature>
<dbReference type="OMA" id="AGGIWIF"/>
<feature type="transmembrane region" description="Helical" evidence="2">
    <location>
        <begin position="170"/>
        <end position="188"/>
    </location>
</feature>
<accession>A0A5M3MYS4</accession>
<dbReference type="EMBL" id="JH711575">
    <property type="protein sequence ID" value="EIW84177.1"/>
    <property type="molecule type" value="Genomic_DNA"/>
</dbReference>
<dbReference type="RefSeq" id="XP_007765949.1">
    <property type="nucleotide sequence ID" value="XM_007767759.1"/>
</dbReference>
<evidence type="ECO:0000313" key="4">
    <source>
        <dbReference type="EMBL" id="EIW84177.1"/>
    </source>
</evidence>
<keyword evidence="2" id="KW-0812">Transmembrane</keyword>
<dbReference type="OrthoDB" id="3257429at2759"/>